<name>A0A1Z9Z2I2_9GAMM</name>
<dbReference type="OrthoDB" id="5464529at2"/>
<dbReference type="NCBIfam" id="TIGR01551">
    <property type="entry name" value="major_capsid_P2"/>
    <property type="match status" value="1"/>
</dbReference>
<accession>A0A1Z9Z2I2</accession>
<dbReference type="EMBL" id="NEXX01000001">
    <property type="protein sequence ID" value="OUY08698.1"/>
    <property type="molecule type" value="Genomic_DNA"/>
</dbReference>
<proteinExistence type="predicted"/>
<evidence type="ECO:0000313" key="1">
    <source>
        <dbReference type="EMBL" id="OUY08698.1"/>
    </source>
</evidence>
<dbReference type="AlphaFoldDB" id="A0A1Z9Z2I2"/>
<dbReference type="RefSeq" id="WP_087619361.1">
    <property type="nucleotide sequence ID" value="NZ_NEXX01000001.1"/>
</dbReference>
<dbReference type="Pfam" id="PF05125">
    <property type="entry name" value="Phage_cap_P2"/>
    <property type="match status" value="1"/>
</dbReference>
<dbReference type="Proteomes" id="UP000196536">
    <property type="component" value="Unassembled WGS sequence"/>
</dbReference>
<reference evidence="1 2" key="1">
    <citation type="submission" date="2017-05" db="EMBL/GenBank/DDBJ databases">
        <title>Acinetobacter populi ANC 5415 (= PBJ7), whole genome shotgun sequencing project.</title>
        <authorList>
            <person name="Nemec A."/>
            <person name="Radolfova-Krizova L."/>
        </authorList>
    </citation>
    <scope>NUCLEOTIDE SEQUENCE [LARGE SCALE GENOMIC DNA]</scope>
    <source>
        <strain evidence="1 2">PBJ7</strain>
    </source>
</reference>
<gene>
    <name evidence="1" type="ORF">CAP51_03540</name>
</gene>
<dbReference type="InterPro" id="IPR006441">
    <property type="entry name" value="Phage_P2_GpN"/>
</dbReference>
<sequence length="338" mass="38038">MRNDTRLRFNAAMTQLATLNGVSSVTEKFTVSPTIAQKIEGQIQEKVQFLGMINVEEVIDQTAEVLGLGMGSTVAGRTDTSGTGERTAIDPSNISRKRVYFCRQTNFDTAIRYNRLDMWAHKPNFYPLFKDQIQTQQGLDRIMIGWNGTSAAETTNRATNPLLQDVNIGWLQKIRTDAPTQHMTEGVEDSGKITVGATGDYKNLDALVQNIADEYIHPIFRDGTDLVVIVGRNLLNEKNFRITNNADDNENVLAGQVLVSQIQIGGLKAVRVPYFPENAILITSLDNLSIYWQKGTRRRHIIDEPKKDQIANYESVNEDYVVEEYEKVAFAENIEFID</sequence>
<evidence type="ECO:0000313" key="2">
    <source>
        <dbReference type="Proteomes" id="UP000196536"/>
    </source>
</evidence>
<organism evidence="1 2">
    <name type="scientific">Acinetobacter populi</name>
    <dbReference type="NCBI Taxonomy" id="1582270"/>
    <lineage>
        <taxon>Bacteria</taxon>
        <taxon>Pseudomonadati</taxon>
        <taxon>Pseudomonadota</taxon>
        <taxon>Gammaproteobacteria</taxon>
        <taxon>Moraxellales</taxon>
        <taxon>Moraxellaceae</taxon>
        <taxon>Acinetobacter</taxon>
    </lineage>
</organism>
<comment type="caution">
    <text evidence="1">The sequence shown here is derived from an EMBL/GenBank/DDBJ whole genome shotgun (WGS) entry which is preliminary data.</text>
</comment>
<protein>
    <submittedName>
        <fullName evidence="1">Phage major capsid protein, P2 family</fullName>
    </submittedName>
</protein>
<keyword evidence="2" id="KW-1185">Reference proteome</keyword>